<dbReference type="InterPro" id="IPR036291">
    <property type="entry name" value="NAD(P)-bd_dom_sf"/>
</dbReference>
<dbReference type="Gene3D" id="3.40.50.10860">
    <property type="entry name" value="Leucine Dehydrogenase, chain A, domain 1"/>
    <property type="match status" value="1"/>
</dbReference>
<dbReference type="InterPro" id="IPR020630">
    <property type="entry name" value="THF_DH/CycHdrlase_cat_dom"/>
</dbReference>
<dbReference type="GO" id="GO:0004487">
    <property type="term" value="F:methylenetetrahydrofolate dehydrogenase (NAD+) activity"/>
    <property type="evidence" value="ECO:0007669"/>
    <property type="project" value="TreeGrafter"/>
</dbReference>
<sequence>MYVSNMSAFRACLRSFLSNKNALPSLRALAFHRTALNNAEIIDGKKISKVVQAEVAEEVKAWVAEGHRPPHLTAVLVGEDPASAVYVRNKMKAAEECGITSETIREPDTMTEAALLSLVDDLNKSDTVDGILVQLPVPPHMDKRKVCDAVSPNKDVDGFNMVNVGRLVLDLPTLLPATPYGVWELIKRSGVETVGKNAVVMGRSKNVGLPLALLLAADKRNTLKMGLNCNVTICHSKTSPEMMRYYMTNADIIVAAAGRPKMITADMVKEGAAIFDVGINRIQDPKTGKFRLVGDVDYEGVFDKVGHITPVPGGVGPMTVAMLMKNTLQVAKGEI</sequence>
<accession>A0A8B7XHJ4</accession>
<evidence type="ECO:0000313" key="11">
    <source>
        <dbReference type="RefSeq" id="XP_022080264.1"/>
    </source>
</evidence>
<dbReference type="Gene3D" id="3.40.50.720">
    <property type="entry name" value="NAD(P)-binding Rossmann-like Domain"/>
    <property type="match status" value="1"/>
</dbReference>
<dbReference type="KEGG" id="aplc:110973624"/>
<dbReference type="RefSeq" id="XP_022080264.1">
    <property type="nucleotide sequence ID" value="XM_022224572.1"/>
</dbReference>
<comment type="catalytic activity">
    <reaction evidence="7">
        <text>(6R)-5,10-methenyltetrahydrofolate + H2O = (6R)-10-formyltetrahydrofolate + H(+)</text>
        <dbReference type="Rhea" id="RHEA:23700"/>
        <dbReference type="ChEBI" id="CHEBI:15377"/>
        <dbReference type="ChEBI" id="CHEBI:15378"/>
        <dbReference type="ChEBI" id="CHEBI:57455"/>
        <dbReference type="ChEBI" id="CHEBI:195366"/>
        <dbReference type="EC" id="3.5.4.9"/>
    </reaction>
</comment>
<evidence type="ECO:0000256" key="4">
    <source>
        <dbReference type="ARBA" id="ARBA00022801"/>
    </source>
</evidence>
<dbReference type="InterPro" id="IPR046346">
    <property type="entry name" value="Aminoacid_DH-like_N_sf"/>
</dbReference>
<dbReference type="Pfam" id="PF02882">
    <property type="entry name" value="THF_DHG_CYH_C"/>
    <property type="match status" value="1"/>
</dbReference>
<dbReference type="AlphaFoldDB" id="A0A8B7XHJ4"/>
<dbReference type="SUPFAM" id="SSF53223">
    <property type="entry name" value="Aminoacid dehydrogenase-like, N-terminal domain"/>
    <property type="match status" value="1"/>
</dbReference>
<dbReference type="Pfam" id="PF00763">
    <property type="entry name" value="THF_DHG_CYH"/>
    <property type="match status" value="1"/>
</dbReference>
<reference evidence="11" key="1">
    <citation type="submission" date="2025-08" db="UniProtKB">
        <authorList>
            <consortium name="RefSeq"/>
        </authorList>
    </citation>
    <scope>IDENTIFICATION</scope>
</reference>
<evidence type="ECO:0000256" key="6">
    <source>
        <dbReference type="ARBA" id="ARBA00023268"/>
    </source>
</evidence>
<evidence type="ECO:0000259" key="9">
    <source>
        <dbReference type="Pfam" id="PF02882"/>
    </source>
</evidence>
<dbReference type="CDD" id="cd01080">
    <property type="entry name" value="NAD_bind_m-THF_DH_Cyclohyd"/>
    <property type="match status" value="1"/>
</dbReference>
<feature type="domain" description="Tetrahydrofolate dehydrogenase/cyclohydrolase catalytic" evidence="8">
    <location>
        <begin position="42"/>
        <end position="157"/>
    </location>
</feature>
<keyword evidence="5" id="KW-0560">Oxidoreductase</keyword>
<dbReference type="GO" id="GO:0004477">
    <property type="term" value="F:methenyltetrahydrofolate cyclohydrolase activity"/>
    <property type="evidence" value="ECO:0007669"/>
    <property type="project" value="UniProtKB-EC"/>
</dbReference>
<evidence type="ECO:0000256" key="5">
    <source>
        <dbReference type="ARBA" id="ARBA00023002"/>
    </source>
</evidence>
<comment type="subunit">
    <text evidence="1">Homodimer.</text>
</comment>
<dbReference type="InterPro" id="IPR000672">
    <property type="entry name" value="THF_DH/CycHdrlase"/>
</dbReference>
<dbReference type="GeneID" id="110973624"/>
<keyword evidence="10" id="KW-1185">Reference proteome</keyword>
<evidence type="ECO:0000256" key="1">
    <source>
        <dbReference type="ARBA" id="ARBA00011738"/>
    </source>
</evidence>
<dbReference type="SUPFAM" id="SSF51735">
    <property type="entry name" value="NAD(P)-binding Rossmann-fold domains"/>
    <property type="match status" value="1"/>
</dbReference>
<evidence type="ECO:0000313" key="10">
    <source>
        <dbReference type="Proteomes" id="UP000694845"/>
    </source>
</evidence>
<proteinExistence type="inferred from homology"/>
<dbReference type="InterPro" id="IPR020631">
    <property type="entry name" value="THF_DH/CycHdrlase_NAD-bd_dom"/>
</dbReference>
<dbReference type="OMA" id="VCHILTK"/>
<evidence type="ECO:0000256" key="3">
    <source>
        <dbReference type="ARBA" id="ARBA00022563"/>
    </source>
</evidence>
<dbReference type="GO" id="GO:0004488">
    <property type="term" value="F:methylenetetrahydrofolate dehydrogenase (NADP+) activity"/>
    <property type="evidence" value="ECO:0007669"/>
    <property type="project" value="InterPro"/>
</dbReference>
<dbReference type="FunFam" id="3.40.50.720:FF:000189">
    <property type="entry name" value="Bifunctional protein FolD"/>
    <property type="match status" value="1"/>
</dbReference>
<dbReference type="PANTHER" id="PTHR48099">
    <property type="entry name" value="C-1-TETRAHYDROFOLATE SYNTHASE, CYTOPLASMIC-RELATED"/>
    <property type="match status" value="1"/>
</dbReference>
<dbReference type="FunFam" id="3.40.50.10860:FF:000005">
    <property type="entry name" value="C-1-tetrahydrofolate synthase, cytoplasmic, putative"/>
    <property type="match status" value="1"/>
</dbReference>
<evidence type="ECO:0000256" key="7">
    <source>
        <dbReference type="ARBA" id="ARBA00036357"/>
    </source>
</evidence>
<gene>
    <name evidence="11" type="primary">LOC110973624</name>
</gene>
<dbReference type="GO" id="GO:0035999">
    <property type="term" value="P:tetrahydrofolate interconversion"/>
    <property type="evidence" value="ECO:0007669"/>
    <property type="project" value="TreeGrafter"/>
</dbReference>
<protein>
    <recommendedName>
        <fullName evidence="2">methenyltetrahydrofolate cyclohydrolase</fullName>
        <ecNumber evidence="2">3.5.4.9</ecNumber>
    </recommendedName>
</protein>
<dbReference type="PANTHER" id="PTHR48099:SF11">
    <property type="entry name" value="BIFUNCTIONAL METHYLENETETRAHYDROFOLATE DEHYDROGENASE_CYCLOHYDROLASE, MITOCHONDRIAL"/>
    <property type="match status" value="1"/>
</dbReference>
<dbReference type="HAMAP" id="MF_01576">
    <property type="entry name" value="THF_DHG_CYH"/>
    <property type="match status" value="1"/>
</dbReference>
<dbReference type="InterPro" id="IPR020867">
    <property type="entry name" value="THF_DH/CycHdrlase_CS"/>
</dbReference>
<dbReference type="OrthoDB" id="5126881at2759"/>
<dbReference type="EC" id="3.5.4.9" evidence="2"/>
<organism evidence="10 11">
    <name type="scientific">Acanthaster planci</name>
    <name type="common">Crown-of-thorns starfish</name>
    <dbReference type="NCBI Taxonomy" id="133434"/>
    <lineage>
        <taxon>Eukaryota</taxon>
        <taxon>Metazoa</taxon>
        <taxon>Echinodermata</taxon>
        <taxon>Eleutherozoa</taxon>
        <taxon>Asterozoa</taxon>
        <taxon>Asteroidea</taxon>
        <taxon>Valvatacea</taxon>
        <taxon>Valvatida</taxon>
        <taxon>Acanthasteridae</taxon>
        <taxon>Acanthaster</taxon>
    </lineage>
</organism>
<dbReference type="GO" id="GO:0005739">
    <property type="term" value="C:mitochondrion"/>
    <property type="evidence" value="ECO:0007669"/>
    <property type="project" value="TreeGrafter"/>
</dbReference>
<dbReference type="Proteomes" id="UP000694845">
    <property type="component" value="Unplaced"/>
</dbReference>
<name>A0A8B7XHJ4_ACAPL</name>
<feature type="domain" description="Tetrahydrofolate dehydrogenase/cyclohydrolase NAD(P)-binding" evidence="9">
    <location>
        <begin position="176"/>
        <end position="332"/>
    </location>
</feature>
<dbReference type="PROSITE" id="PS00767">
    <property type="entry name" value="THF_DHG_CYH_2"/>
    <property type="match status" value="1"/>
</dbReference>
<keyword evidence="3" id="KW-0554">One-carbon metabolism</keyword>
<evidence type="ECO:0000259" key="8">
    <source>
        <dbReference type="Pfam" id="PF00763"/>
    </source>
</evidence>
<dbReference type="PRINTS" id="PR00085">
    <property type="entry name" value="THFDHDRGNASE"/>
</dbReference>
<keyword evidence="4" id="KW-0378">Hydrolase</keyword>
<keyword evidence="6" id="KW-0511">Multifunctional enzyme</keyword>
<evidence type="ECO:0000256" key="2">
    <source>
        <dbReference type="ARBA" id="ARBA00012776"/>
    </source>
</evidence>